<dbReference type="Proteomes" id="UP000663854">
    <property type="component" value="Unassembled WGS sequence"/>
</dbReference>
<organism evidence="2 3">
    <name type="scientific">Rotaria sordida</name>
    <dbReference type="NCBI Taxonomy" id="392033"/>
    <lineage>
        <taxon>Eukaryota</taxon>
        <taxon>Metazoa</taxon>
        <taxon>Spiralia</taxon>
        <taxon>Gnathifera</taxon>
        <taxon>Rotifera</taxon>
        <taxon>Eurotatoria</taxon>
        <taxon>Bdelloidea</taxon>
        <taxon>Philodinida</taxon>
        <taxon>Philodinidae</taxon>
        <taxon>Rotaria</taxon>
    </lineage>
</organism>
<dbReference type="AlphaFoldDB" id="A0A814DLY0"/>
<gene>
    <name evidence="2" type="ORF">JXQ802_LOCUS11875</name>
    <name evidence="1" type="ORF">PYM288_LOCUS10970</name>
</gene>
<dbReference type="EMBL" id="CAJNOL010000239">
    <property type="protein sequence ID" value="CAF0954688.1"/>
    <property type="molecule type" value="Genomic_DNA"/>
</dbReference>
<dbReference type="InterPro" id="IPR019646">
    <property type="entry name" value="Aminoglyc_AdlTrfase"/>
</dbReference>
<dbReference type="InterPro" id="IPR043519">
    <property type="entry name" value="NT_sf"/>
</dbReference>
<reference evidence="2" key="1">
    <citation type="submission" date="2021-02" db="EMBL/GenBank/DDBJ databases">
        <authorList>
            <person name="Nowell W R."/>
        </authorList>
    </citation>
    <scope>NUCLEOTIDE SEQUENCE</scope>
</reference>
<evidence type="ECO:0000313" key="1">
    <source>
        <dbReference type="EMBL" id="CAF0929409.1"/>
    </source>
</evidence>
<sequence>MASNLSRRLAQNLKSDNPFRELSMFFNKDGPIWLTIRSLVKSLEDQKVNYAVIGGLAVYAHGYERTTHDCDILLSRADYEKFMAKLVNFGLKPKFEGRKKKFVFTSTGVSVDVAIEGEYPGGGSIGPISFPNPKVCQQNIDDMKVISLPKLIDLKLASHQYRPVDRAKDFSDVVELIKILKLNQLFSNLLDPAVRNKFEQILLGLEEEKQRMSDNDE</sequence>
<protein>
    <submittedName>
        <fullName evidence="2">Uncharacterized protein</fullName>
    </submittedName>
</protein>
<evidence type="ECO:0000313" key="2">
    <source>
        <dbReference type="EMBL" id="CAF0954688.1"/>
    </source>
</evidence>
<accession>A0A814DLY0</accession>
<dbReference type="Gene3D" id="3.30.460.40">
    <property type="match status" value="1"/>
</dbReference>
<dbReference type="Pfam" id="PF10706">
    <property type="entry name" value="Aminoglyc_resit"/>
    <property type="match status" value="1"/>
</dbReference>
<dbReference type="SUPFAM" id="SSF81301">
    <property type="entry name" value="Nucleotidyltransferase"/>
    <property type="match status" value="1"/>
</dbReference>
<proteinExistence type="predicted"/>
<comment type="caution">
    <text evidence="2">The sequence shown here is derived from an EMBL/GenBank/DDBJ whole genome shotgun (WGS) entry which is preliminary data.</text>
</comment>
<dbReference type="Proteomes" id="UP000663870">
    <property type="component" value="Unassembled WGS sequence"/>
</dbReference>
<keyword evidence="3" id="KW-1185">Reference proteome</keyword>
<dbReference type="EMBL" id="CAJNOH010000179">
    <property type="protein sequence ID" value="CAF0929409.1"/>
    <property type="molecule type" value="Genomic_DNA"/>
</dbReference>
<name>A0A814DLY0_9BILA</name>
<evidence type="ECO:0000313" key="3">
    <source>
        <dbReference type="Proteomes" id="UP000663870"/>
    </source>
</evidence>